<dbReference type="Gene3D" id="3.40.50.2000">
    <property type="entry name" value="Glycogen Phosphorylase B"/>
    <property type="match status" value="1"/>
</dbReference>
<accession>A0A918K388</accession>
<reference evidence="1" key="1">
    <citation type="journal article" date="2014" name="Int. J. Syst. Evol. Microbiol.">
        <title>Complete genome sequence of Corynebacterium casei LMG S-19264T (=DSM 44701T), isolated from a smear-ripened cheese.</title>
        <authorList>
            <consortium name="US DOE Joint Genome Institute (JGI-PGF)"/>
            <person name="Walter F."/>
            <person name="Albersmeier A."/>
            <person name="Kalinowski J."/>
            <person name="Ruckert C."/>
        </authorList>
    </citation>
    <scope>NUCLEOTIDE SEQUENCE</scope>
    <source>
        <strain evidence="1">KCTC 22169</strain>
    </source>
</reference>
<reference evidence="1" key="2">
    <citation type="submission" date="2020-09" db="EMBL/GenBank/DDBJ databases">
        <authorList>
            <person name="Sun Q."/>
            <person name="Kim S."/>
        </authorList>
    </citation>
    <scope>NUCLEOTIDE SEQUENCE</scope>
    <source>
        <strain evidence="1">KCTC 22169</strain>
    </source>
</reference>
<keyword evidence="2" id="KW-1185">Reference proteome</keyword>
<dbReference type="Pfam" id="PF13692">
    <property type="entry name" value="Glyco_trans_1_4"/>
    <property type="match status" value="1"/>
</dbReference>
<gene>
    <name evidence="1" type="ORF">GCM10007392_04940</name>
</gene>
<evidence type="ECO:0000313" key="2">
    <source>
        <dbReference type="Proteomes" id="UP000626148"/>
    </source>
</evidence>
<organism evidence="1 2">
    <name type="scientific">Saccharospirillum salsuginis</name>
    <dbReference type="NCBI Taxonomy" id="418750"/>
    <lineage>
        <taxon>Bacteria</taxon>
        <taxon>Pseudomonadati</taxon>
        <taxon>Pseudomonadota</taxon>
        <taxon>Gammaproteobacteria</taxon>
        <taxon>Oceanospirillales</taxon>
        <taxon>Saccharospirillaceae</taxon>
        <taxon>Saccharospirillum</taxon>
    </lineage>
</organism>
<evidence type="ECO:0000313" key="1">
    <source>
        <dbReference type="EMBL" id="GGX41118.1"/>
    </source>
</evidence>
<dbReference type="SUPFAM" id="SSF53756">
    <property type="entry name" value="UDP-Glycosyltransferase/glycogen phosphorylase"/>
    <property type="match status" value="1"/>
</dbReference>
<dbReference type="Proteomes" id="UP000626148">
    <property type="component" value="Unassembled WGS sequence"/>
</dbReference>
<keyword evidence="1" id="KW-0808">Transferase</keyword>
<dbReference type="RefSeq" id="WP_229805151.1">
    <property type="nucleotide sequence ID" value="NZ_BMXR01000001.1"/>
</dbReference>
<sequence length="419" mass="47764">MSPLITDSATPKTAPTALLIAKNWPEPASTAAGRRTLDVLDLIRESGYRVEIASPAESTPFQADLNALGYPTHSIEVNDDGFDAWVRALDPALVIYDRFVMEEQFGWRVRAECPEAMTLLDTSDFHSLREARHRALKTGQPLDLFNDTALREVAAMARCDLVLMISRVEIELLQREFQIPTDRLLYLPFLVRTLPEPADWQRFEDRTHLVMIGGFKHAPNRDAVQWFQRAVWPRVRKQLPEVECHVYGAYADHAVQQWHSPKTGFLIKGRAADALETLSRYRINLAPLRFGAGQKGKILEGWLSGTPTVTTPIGAEAMAPPGDWGYPISDRPDRMAETLVSLYRDKQRWTEVQGRGLDALKSGFSHQHHSGGFIQRLRTVAGRLSEHRHRNIWGRLLWHNQYRATEYMSRWIEAKNRNA</sequence>
<comment type="caution">
    <text evidence="1">The sequence shown here is derived from an EMBL/GenBank/DDBJ whole genome shotgun (WGS) entry which is preliminary data.</text>
</comment>
<dbReference type="GO" id="GO:0016740">
    <property type="term" value="F:transferase activity"/>
    <property type="evidence" value="ECO:0007669"/>
    <property type="project" value="UniProtKB-KW"/>
</dbReference>
<dbReference type="EMBL" id="BMXR01000001">
    <property type="protein sequence ID" value="GGX41118.1"/>
    <property type="molecule type" value="Genomic_DNA"/>
</dbReference>
<name>A0A918K388_9GAMM</name>
<protein>
    <submittedName>
        <fullName evidence="1">Glycosyl transferase</fullName>
    </submittedName>
</protein>
<proteinExistence type="predicted"/>
<dbReference type="AlphaFoldDB" id="A0A918K388"/>